<keyword evidence="5" id="KW-0175">Coiled coil</keyword>
<feature type="region of interest" description="Disordered" evidence="6">
    <location>
        <begin position="1504"/>
        <end position="1536"/>
    </location>
</feature>
<feature type="compositionally biased region" description="Basic and acidic residues" evidence="6">
    <location>
        <begin position="1744"/>
        <end position="1788"/>
    </location>
</feature>
<feature type="region of interest" description="Disordered" evidence="6">
    <location>
        <begin position="1940"/>
        <end position="1994"/>
    </location>
</feature>
<feature type="region of interest" description="Disordered" evidence="6">
    <location>
        <begin position="508"/>
        <end position="594"/>
    </location>
</feature>
<dbReference type="OrthoDB" id="20872at2759"/>
<keyword evidence="9" id="KW-1185">Reference proteome</keyword>
<dbReference type="Gene3D" id="2.60.40.2660">
    <property type="match status" value="1"/>
</dbReference>
<sequence length="2418" mass="273862">MATELYREAIHVPFMAKFVVFAKRTDTNEARIRLFCMTDDREDKTLEHKEHFTEVSNSRDVEVLEGKPVYVEFAGNLVPVTKSGEQLRLVVRAFKENRLPFTMRVKDPSAEPRSWTIIMKEPKVSKNEPAQTPVCVLQFGLPENIVHDTDVNADEHYNNYTYTRDSNTESHKRAELRITDISNFVSDDWINLAHELGFQSSDIAQIQREYPDSSGQQCMSMLNLWMNEISGQDSVIALERALNNIGRVDVVEKCNFAEIGHYPSQNGIYAEPETHQSYQSPNNKYAAEEKAVIEDEIVKTVTERRMEIEQRLNGEPVVIDKKYEPFTRADDAVQMALKPADVPAGEPIEPTEVSFEHKRMSFERGVSIEQVLHEDIPVKDKSVMLEDKKMPSIDEKPIDAEVDVDATSLTFHEKRLSFEQGIPVKEIIQKKTEDIITVPAGHGKDSTTIIETEKSVTKRDTTSAEDAKLSDTKSDIRPSIELTKDTNEQIRRDSILFEEVSQGLVKLDSTGPKVEDKTELLSPQSSRTPPPSPAEFKDIEQQNESKQRQSETVPEKEPQTALWSQDNDDLLDTHGFGEHLNGIETPNLSKPKNHKSLADIDEEFEERSVVLHPFFDQPKRDIFEQVQFIKHHDDSPAFDSPLTDKSVSHHDTGISLTREYSDTLTSSGLKTKPKHTDTAFDEEAELTDNGLSPIQPDEVGLSTNEIKEIKKKIGMYDAGNSPIIFMESIALSPFGTVTSDVATITDNVKKIDVANSPIESNKVQKNMDTTVDVKKMIMQLEKSGAGTENVTSQQSPKRKPSVKPFISGIVLPEEHKTIHVDIEKKHKQYDTNTMNIQSKLDEVIKTEKCVLDHLEKVVDMSSNNNSELEKKYIIAEKADENLKKVDTTDRLQQSPKKCTEDKIEKKYIDTGYRKEESIMEPIKVTGISKELKKLIDEDEIEQERMYRVLLNETNTNDDKYSNKTPVVEEIITPKRVKPITKKDDDTEDEEDESDIFVKFTREHLKKALDLSQTNVGKEDNDSKDDPKDIDFDIVDDEENETNNAKKDKSLSFIPKTIEKGLKDITMTLTSIVKKMDVNDMSGKKNENEGGDRAIDIINQGPKQGSGETEESFIKNNIKNESIEQCKYNKEKDTKKDIEDSFEKGTNIKEQFKIDTDTNQNNRPVTSTNNVEKQIHTNILTTDKTNVDKTNNSTIIDIKQTVATSSTEIKTLPTKVNSIITNLTIKSEVKPIITENQKTILQKDDSNKINITTTSYESYEKTERHTKTFILKTNKEHKEIKTTDIYCTTHTEDKLMKDETIQFENLKKKDREESIKQQKKHFENKAEKLIKQKNELHSETTELKNEKVKEQLTVENDKAKQYIEGMETDKIHFDEFYKWVDKLVEEKNDNITKNQNENEKKLNHFKTIRTASIDKEHIEDESSTVKEFISKQVTSKYSNEHENEILKNSKPQTQQTTTETAMILKTKNKVIFENQKTDNETQKNSEKSNLTDIKEKLQQFIISEKENTEIEHEIDTDGPTSNKTSFKYDSEKSTTSDKSNKDLLTFIKDASKMDKILTEKTDSIISDTKDDTKKLITTQIESKETTTHETITEKRTGEKTDLIKSDSVESIKSDKSEKDTEKPTSYKTIIPKSVSKESIKSDKNDTKKLITTKIESKETTTHETITEKHTGEKTDVIKTEKDTDKPAIDKTSLTKSDSLESVKSDKSDKGLSAVIKDGITLDKIITDKHDSIVSDTKKLITTQIESKETTTHETITEKHTGEKTDLIKSDSVESIKSDNSEKDTDKPTSDKTIIPKSGSKESIKSDNSEKDTEKPTSDKTIIPKSVSKESIKSDKNDTKKLITTKIESKETTTHETITEKHIGEKTDVIKTEKDSDKPTSDKTSLTKSVKSDKSDKGLSAVIKDGTTLDKIITDKSDSIISDTKDDTKKLITTQIDSKQTIKHESITEKHIGEKTDVIKTEKDSDKPTSDKTSLTKSDSLESVKSDKNDKDLSTVTKDGTTLDKIITDKHNSIVSDTKKLITTKIESKETTTHETITEKHTAEKTDLIKSDSVKLIKSEKHIGEKTDVIKTEKDIDKPTIDKTSLTKSDSLESVKSDKSDKDLSTVIKDGTTLDKIITDKHDSIVSDTKKLITTQIESKEITTHETITEKHTGEKTDLIKSDSIESIISDKSEKDTEKPTSEKTIIPKSVSKDSIKSDKSDKDIPTVLKDLSKIDDIITEKTDSIISDTKDDTKKLITTQIDSKQTITYESITEKHIGEKTDVIKTEKDLDKPTIDKTSLTKSDSLESVKSDKSDKDLSTVIKDGTTLDKIITDKPDSIVSDTKKLITTQIESKETTTDETITEKHTGEKTDLRKSDSIESIKSDKSEKDTEKPTSDKTIIPKSVSKESIKSDKMTLKMILKNYLRHKLTVSKPSHMNR</sequence>
<feature type="compositionally biased region" description="Basic and acidic residues" evidence="6">
    <location>
        <begin position="1525"/>
        <end position="1536"/>
    </location>
</feature>
<keyword evidence="4" id="KW-0472">Membrane</keyword>
<dbReference type="CDD" id="cd08317">
    <property type="entry name" value="Death_ank"/>
    <property type="match status" value="1"/>
</dbReference>
<feature type="compositionally biased region" description="Polar residues" evidence="6">
    <location>
        <begin position="786"/>
        <end position="795"/>
    </location>
</feature>
<feature type="region of interest" description="Disordered" evidence="6">
    <location>
        <begin position="639"/>
        <end position="677"/>
    </location>
</feature>
<dbReference type="EnsemblMetazoa" id="XM_029486290.1">
    <property type="protein sequence ID" value="XP_029342150.1"/>
    <property type="gene ID" value="LOC115033541"/>
</dbReference>
<feature type="region of interest" description="Disordered" evidence="6">
    <location>
        <begin position="783"/>
        <end position="803"/>
    </location>
</feature>
<feature type="region of interest" description="Disordered" evidence="6">
    <location>
        <begin position="1582"/>
        <end position="1641"/>
    </location>
</feature>
<dbReference type="Proteomes" id="UP000007819">
    <property type="component" value="Chromosome A1"/>
</dbReference>
<feature type="region of interest" description="Disordered" evidence="6">
    <location>
        <begin position="451"/>
        <end position="472"/>
    </location>
</feature>
<evidence type="ECO:0000256" key="1">
    <source>
        <dbReference type="ARBA" id="ARBA00004370"/>
    </source>
</evidence>
<feature type="domain" description="Death" evidence="7">
    <location>
        <begin position="174"/>
        <end position="252"/>
    </location>
</feature>
<evidence type="ECO:0000313" key="9">
    <source>
        <dbReference type="Proteomes" id="UP000007819"/>
    </source>
</evidence>
<dbReference type="RefSeq" id="XP_029342150.1">
    <property type="nucleotide sequence ID" value="XM_029486290.1"/>
</dbReference>
<dbReference type="InterPro" id="IPR051165">
    <property type="entry name" value="Multifunctional_ANK_Repeat"/>
</dbReference>
<dbReference type="GeneID" id="115033541"/>
<feature type="compositionally biased region" description="Basic and acidic residues" evidence="6">
    <location>
        <begin position="1940"/>
        <end position="1968"/>
    </location>
</feature>
<dbReference type="Pfam" id="PF17809">
    <property type="entry name" value="UPA_2"/>
    <property type="match status" value="1"/>
</dbReference>
<feature type="coiled-coil region" evidence="5">
    <location>
        <begin position="1311"/>
        <end position="1368"/>
    </location>
</feature>
<dbReference type="InterPro" id="IPR000488">
    <property type="entry name" value="Death_dom"/>
</dbReference>
<feature type="compositionally biased region" description="Basic and acidic residues" evidence="6">
    <location>
        <begin position="1080"/>
        <end position="1094"/>
    </location>
</feature>
<reference evidence="8" key="2">
    <citation type="submission" date="2022-06" db="UniProtKB">
        <authorList>
            <consortium name="EnsemblMetazoa"/>
        </authorList>
    </citation>
    <scope>IDENTIFICATION</scope>
</reference>
<feature type="compositionally biased region" description="Basic and acidic residues" evidence="6">
    <location>
        <begin position="2265"/>
        <end position="2274"/>
    </location>
</feature>
<dbReference type="PANTHER" id="PTHR24123:SF141">
    <property type="entry name" value="ANKYRIN 2, ISOFORM U"/>
    <property type="match status" value="1"/>
</dbReference>
<protein>
    <recommendedName>
        <fullName evidence="7">Death domain-containing protein</fullName>
    </recommendedName>
</protein>
<evidence type="ECO:0000259" key="7">
    <source>
        <dbReference type="PROSITE" id="PS50017"/>
    </source>
</evidence>
<dbReference type="SUPFAM" id="SSF47986">
    <property type="entry name" value="DEATH domain"/>
    <property type="match status" value="1"/>
</dbReference>
<dbReference type="InterPro" id="IPR011029">
    <property type="entry name" value="DEATH-like_dom_sf"/>
</dbReference>
<dbReference type="Gene3D" id="1.10.533.10">
    <property type="entry name" value="Death Domain, Fas"/>
    <property type="match status" value="1"/>
</dbReference>
<feature type="compositionally biased region" description="Basic and acidic residues" evidence="6">
    <location>
        <begin position="1654"/>
        <end position="1687"/>
    </location>
</feature>
<name>A0A8R2JMV1_ACYPI</name>
<dbReference type="SMART" id="SM00005">
    <property type="entry name" value="DEATH"/>
    <property type="match status" value="1"/>
</dbReference>
<feature type="compositionally biased region" description="Basic and acidic residues" evidence="6">
    <location>
        <begin position="1504"/>
        <end position="1514"/>
    </location>
</feature>
<evidence type="ECO:0000256" key="2">
    <source>
        <dbReference type="ARBA" id="ARBA00022737"/>
    </source>
</evidence>
<keyword evidence="3" id="KW-0040">ANK repeat</keyword>
<proteinExistence type="predicted"/>
<feature type="compositionally biased region" description="Basic and acidic residues" evidence="6">
    <location>
        <begin position="2331"/>
        <end position="2375"/>
    </location>
</feature>
<feature type="region of interest" description="Disordered" evidence="6">
    <location>
        <begin position="1011"/>
        <end position="1030"/>
    </location>
</feature>
<feature type="compositionally biased region" description="Basic and acidic residues" evidence="6">
    <location>
        <begin position="2283"/>
        <end position="2296"/>
    </location>
</feature>
<evidence type="ECO:0000313" key="8">
    <source>
        <dbReference type="EnsemblMetazoa" id="XP_029342150.1"/>
    </source>
</evidence>
<dbReference type="PROSITE" id="PS50017">
    <property type="entry name" value="DEATH_DOMAIN"/>
    <property type="match status" value="1"/>
</dbReference>
<dbReference type="PANTHER" id="PTHR24123">
    <property type="entry name" value="ANKYRIN REPEAT-CONTAINING"/>
    <property type="match status" value="1"/>
</dbReference>
<feature type="compositionally biased region" description="Basic and acidic residues" evidence="6">
    <location>
        <begin position="2189"/>
        <end position="2199"/>
    </location>
</feature>
<feature type="compositionally biased region" description="Basic and acidic residues" evidence="6">
    <location>
        <begin position="1696"/>
        <end position="1708"/>
    </location>
</feature>
<feature type="region of interest" description="Disordered" evidence="6">
    <location>
        <begin position="1080"/>
        <end position="1108"/>
    </location>
</feature>
<evidence type="ECO:0000256" key="4">
    <source>
        <dbReference type="ARBA" id="ARBA00023136"/>
    </source>
</evidence>
<dbReference type="KEGG" id="api:115033541"/>
<feature type="compositionally biased region" description="Basic and acidic residues" evidence="6">
    <location>
        <begin position="2088"/>
        <end position="2100"/>
    </location>
</feature>
<feature type="region of interest" description="Disordered" evidence="6">
    <location>
        <begin position="1654"/>
        <end position="1708"/>
    </location>
</feature>
<dbReference type="InterPro" id="IPR040745">
    <property type="entry name" value="Ankyrin_UPA"/>
</dbReference>
<reference evidence="9" key="1">
    <citation type="submission" date="2010-06" db="EMBL/GenBank/DDBJ databases">
        <authorList>
            <person name="Jiang H."/>
            <person name="Abraham K."/>
            <person name="Ali S."/>
            <person name="Alsbrooks S.L."/>
            <person name="Anim B.N."/>
            <person name="Anosike U.S."/>
            <person name="Attaway T."/>
            <person name="Bandaranaike D.P."/>
            <person name="Battles P.K."/>
            <person name="Bell S.N."/>
            <person name="Bell A.V."/>
            <person name="Beltran B."/>
            <person name="Bickham C."/>
            <person name="Bustamante Y."/>
            <person name="Caleb T."/>
            <person name="Canada A."/>
            <person name="Cardenas V."/>
            <person name="Carter K."/>
            <person name="Chacko J."/>
            <person name="Chandrabose M.N."/>
            <person name="Chavez D."/>
            <person name="Chavez A."/>
            <person name="Chen L."/>
            <person name="Chu H.-S."/>
            <person name="Claassen K.J."/>
            <person name="Cockrell R."/>
            <person name="Collins M."/>
            <person name="Cooper J.A."/>
            <person name="Cree A."/>
            <person name="Curry S.M."/>
            <person name="Da Y."/>
            <person name="Dao M.D."/>
            <person name="Das B."/>
            <person name="Davila M.-L."/>
            <person name="Davy-Carroll L."/>
            <person name="Denson S."/>
            <person name="Dinh H."/>
            <person name="Ebong V.E."/>
            <person name="Edwards J.R."/>
            <person name="Egan A."/>
            <person name="El-Daye J."/>
            <person name="Escobedo L."/>
            <person name="Fernandez S."/>
            <person name="Fernando P.R."/>
            <person name="Flagg N."/>
            <person name="Forbes L.D."/>
            <person name="Fowler R.G."/>
            <person name="Fu Q."/>
            <person name="Gabisi R.A."/>
            <person name="Ganer J."/>
            <person name="Garbino Pronczuk A."/>
            <person name="Garcia R.M."/>
            <person name="Garner T."/>
            <person name="Garrett T.E."/>
            <person name="Gonzalez D.A."/>
            <person name="Hamid H."/>
            <person name="Hawkins E.S."/>
            <person name="Hirani K."/>
            <person name="Hogues M.E."/>
            <person name="Hollins B."/>
            <person name="Hsiao C.-H."/>
            <person name="Jabil R."/>
            <person name="James M.L."/>
            <person name="Jhangiani S.N."/>
            <person name="Johnson B."/>
            <person name="Johnson Q."/>
            <person name="Joshi V."/>
            <person name="Kalu J.B."/>
            <person name="Kam C."/>
            <person name="Kashfia A."/>
            <person name="Keebler J."/>
            <person name="Kisamo H."/>
            <person name="Kovar C.L."/>
            <person name="Lago L.A."/>
            <person name="Lai C.-Y."/>
            <person name="Laidlaw J."/>
            <person name="Lara F."/>
            <person name="Le T.-K."/>
            <person name="Lee S.L."/>
            <person name="Legall F.H."/>
            <person name="Lemon S.J."/>
            <person name="Lewis L.R."/>
            <person name="Li B."/>
            <person name="Liu Y."/>
            <person name="Liu Y.-S."/>
            <person name="Lopez J."/>
            <person name="Lozado R.J."/>
            <person name="Lu J."/>
            <person name="Madu R.C."/>
            <person name="Maheshwari M."/>
            <person name="Maheshwari R."/>
            <person name="Malloy K."/>
            <person name="Martinez E."/>
            <person name="Mathew T."/>
            <person name="Mercado I.C."/>
            <person name="Mercado C."/>
            <person name="Meyer B."/>
            <person name="Montgomery K."/>
            <person name="Morgan M.B."/>
            <person name="Munidasa M."/>
            <person name="Nazareth L.V."/>
            <person name="Nelson J."/>
            <person name="Ng B.M."/>
            <person name="Nguyen N.B."/>
            <person name="Nguyen P.Q."/>
            <person name="Nguyen T."/>
            <person name="Obregon M."/>
            <person name="Okwuonu G.O."/>
            <person name="Onwere C.G."/>
            <person name="Orozco G."/>
            <person name="Parra A."/>
            <person name="Patel S."/>
            <person name="Patil S."/>
            <person name="Perez A."/>
            <person name="Perez Y."/>
            <person name="Pham C."/>
            <person name="Primus E.L."/>
            <person name="Pu L.-L."/>
            <person name="Puazo M."/>
            <person name="Qin X."/>
            <person name="Quiroz J.B."/>
            <person name="Reese J."/>
            <person name="Richards S."/>
            <person name="Rives C.M."/>
            <person name="Robberts R."/>
            <person name="Ruiz S.J."/>
            <person name="Ruiz M.J."/>
            <person name="Santibanez J."/>
            <person name="Schneider B.W."/>
            <person name="Sisson I."/>
            <person name="Smith M."/>
            <person name="Sodergren E."/>
            <person name="Song X.-Z."/>
            <person name="Song B.B."/>
            <person name="Summersgill H."/>
            <person name="Thelus R."/>
            <person name="Thornton R.D."/>
            <person name="Trejos Z.Y."/>
            <person name="Usmani K."/>
            <person name="Vattathil S."/>
            <person name="Villasana D."/>
            <person name="Walker D.L."/>
            <person name="Wang S."/>
            <person name="Wang K."/>
            <person name="White C.S."/>
            <person name="Williams A.C."/>
            <person name="Williamson J."/>
            <person name="Wilson K."/>
            <person name="Woghiren I.O."/>
            <person name="Woodworth J.R."/>
            <person name="Worley K.C."/>
            <person name="Wright R.A."/>
            <person name="Wu W."/>
            <person name="Young L."/>
            <person name="Zhang L."/>
            <person name="Zhang J."/>
            <person name="Zhu Y."/>
            <person name="Muzny D.M."/>
            <person name="Weinstock G."/>
            <person name="Gibbs R.A."/>
        </authorList>
    </citation>
    <scope>NUCLEOTIDE SEQUENCE [LARGE SCALE GENOMIC DNA]</scope>
    <source>
        <strain evidence="9">LSR1</strain>
    </source>
</reference>
<organism evidence="8 9">
    <name type="scientific">Acyrthosiphon pisum</name>
    <name type="common">Pea aphid</name>
    <dbReference type="NCBI Taxonomy" id="7029"/>
    <lineage>
        <taxon>Eukaryota</taxon>
        <taxon>Metazoa</taxon>
        <taxon>Ecdysozoa</taxon>
        <taxon>Arthropoda</taxon>
        <taxon>Hexapoda</taxon>
        <taxon>Insecta</taxon>
        <taxon>Pterygota</taxon>
        <taxon>Neoptera</taxon>
        <taxon>Paraneoptera</taxon>
        <taxon>Hemiptera</taxon>
        <taxon>Sternorrhyncha</taxon>
        <taxon>Aphidomorpha</taxon>
        <taxon>Aphidoidea</taxon>
        <taxon>Aphididae</taxon>
        <taxon>Macrosiphini</taxon>
        <taxon>Acyrthosiphon</taxon>
    </lineage>
</organism>
<feature type="compositionally biased region" description="Basic and acidic residues" evidence="6">
    <location>
        <begin position="2167"/>
        <end position="2180"/>
    </location>
</feature>
<feature type="region of interest" description="Disordered" evidence="6">
    <location>
        <begin position="2167"/>
        <end position="2199"/>
    </location>
</feature>
<dbReference type="GO" id="GO:0016020">
    <property type="term" value="C:membrane"/>
    <property type="evidence" value="ECO:0007669"/>
    <property type="project" value="UniProtKB-SubCell"/>
</dbReference>
<feature type="region of interest" description="Disordered" evidence="6">
    <location>
        <begin position="2265"/>
        <end position="2296"/>
    </location>
</feature>
<feature type="region of interest" description="Disordered" evidence="6">
    <location>
        <begin position="2328"/>
        <end position="2388"/>
    </location>
</feature>
<feature type="compositionally biased region" description="Basic and acidic residues" evidence="6">
    <location>
        <begin position="1825"/>
        <end position="1879"/>
    </location>
</feature>
<feature type="compositionally biased region" description="Basic and acidic residues" evidence="6">
    <location>
        <begin position="535"/>
        <end position="558"/>
    </location>
</feature>
<evidence type="ECO:0000256" key="5">
    <source>
        <dbReference type="SAM" id="Coils"/>
    </source>
</evidence>
<feature type="region of interest" description="Disordered" evidence="6">
    <location>
        <begin position="2078"/>
        <end position="2100"/>
    </location>
</feature>
<comment type="subcellular location">
    <subcellularLocation>
        <location evidence="1">Membrane</location>
    </subcellularLocation>
</comment>
<evidence type="ECO:0000256" key="3">
    <source>
        <dbReference type="ARBA" id="ARBA00023043"/>
    </source>
</evidence>
<feature type="compositionally biased region" description="Basic and acidic residues" evidence="6">
    <location>
        <begin position="1797"/>
        <end position="1816"/>
    </location>
</feature>
<dbReference type="GO" id="GO:0007165">
    <property type="term" value="P:signal transduction"/>
    <property type="evidence" value="ECO:0007669"/>
    <property type="project" value="InterPro"/>
</dbReference>
<accession>A0A8R2JMV1</accession>
<dbReference type="Pfam" id="PF00531">
    <property type="entry name" value="Death"/>
    <property type="match status" value="1"/>
</dbReference>
<evidence type="ECO:0000256" key="6">
    <source>
        <dbReference type="SAM" id="MobiDB-lite"/>
    </source>
</evidence>
<feature type="compositionally biased region" description="Basic and acidic residues" evidence="6">
    <location>
        <begin position="1016"/>
        <end position="1030"/>
    </location>
</feature>
<feature type="compositionally biased region" description="Basic and acidic residues" evidence="6">
    <location>
        <begin position="1582"/>
        <end position="1623"/>
    </location>
</feature>
<feature type="region of interest" description="Disordered" evidence="6">
    <location>
        <begin position="1734"/>
        <end position="1896"/>
    </location>
</feature>
<keyword evidence="2" id="KW-0677">Repeat</keyword>
<feature type="compositionally biased region" description="Basic and acidic residues" evidence="6">
    <location>
        <begin position="1977"/>
        <end position="1991"/>
    </location>
</feature>